<evidence type="ECO:0000313" key="1">
    <source>
        <dbReference type="EMBL" id="KAF5544442.1"/>
    </source>
</evidence>
<reference evidence="1 2" key="1">
    <citation type="submission" date="2020-05" db="EMBL/GenBank/DDBJ databases">
        <title>Identification and distribution of gene clusters putatively required for synthesis of sphingolipid metabolism inhibitors in phylogenetically diverse species of the filamentous fungus Fusarium.</title>
        <authorList>
            <person name="Kim H.-S."/>
            <person name="Busman M."/>
            <person name="Brown D.W."/>
            <person name="Divon H."/>
            <person name="Uhlig S."/>
            <person name="Proctor R.H."/>
        </authorList>
    </citation>
    <scope>NUCLEOTIDE SEQUENCE [LARGE SCALE GENOMIC DNA]</scope>
    <source>
        <strain evidence="1 2">NRRL 53147</strain>
    </source>
</reference>
<protein>
    <submittedName>
        <fullName evidence="1">Uncharacterized protein</fullName>
    </submittedName>
</protein>
<evidence type="ECO:0000313" key="2">
    <source>
        <dbReference type="Proteomes" id="UP000522262"/>
    </source>
</evidence>
<dbReference type="AlphaFoldDB" id="A0A8H5IX22"/>
<dbReference type="EMBL" id="JAAOAM010000138">
    <property type="protein sequence ID" value="KAF5544442.1"/>
    <property type="molecule type" value="Genomic_DNA"/>
</dbReference>
<sequence>MENNDSRPASRDEYNLNRDYFPYEISAGDPDLRSSQVDSVLSSFEEAKKVMSAQAIHEIHRYLKAGRWIHDAPSTSRHPAYKHIKGQSSGPNRGVPRFYYPYFFVLHAIFPPSESLRTVCEDMGRYWGLRVSVYEPFYPRLQDSEREMDLIMGKGPHARRQVVRPPQSQYSPAVFTPTQDGSLEIEDQKDSIQVATDTVRTSQPVPTSASDTLRNYDEELASIRSNFEQRLAKFQAQMQQDADKAQEIRQHTMLAQQHFKRGQEHALAAIEIAESIVETLNAAKRHVVAVPDDEERPNKRLREN</sequence>
<dbReference type="Proteomes" id="UP000522262">
    <property type="component" value="Unassembled WGS sequence"/>
</dbReference>
<organism evidence="1 2">
    <name type="scientific">Fusarium mexicanum</name>
    <dbReference type="NCBI Taxonomy" id="751941"/>
    <lineage>
        <taxon>Eukaryota</taxon>
        <taxon>Fungi</taxon>
        <taxon>Dikarya</taxon>
        <taxon>Ascomycota</taxon>
        <taxon>Pezizomycotina</taxon>
        <taxon>Sordariomycetes</taxon>
        <taxon>Hypocreomycetidae</taxon>
        <taxon>Hypocreales</taxon>
        <taxon>Nectriaceae</taxon>
        <taxon>Fusarium</taxon>
        <taxon>Fusarium fujikuroi species complex</taxon>
    </lineage>
</organism>
<accession>A0A8H5IX22</accession>
<comment type="caution">
    <text evidence="1">The sequence shown here is derived from an EMBL/GenBank/DDBJ whole genome shotgun (WGS) entry which is preliminary data.</text>
</comment>
<proteinExistence type="predicted"/>
<keyword evidence="2" id="KW-1185">Reference proteome</keyword>
<name>A0A8H5IX22_9HYPO</name>
<gene>
    <name evidence="1" type="ORF">FMEXI_6555</name>
</gene>